<protein>
    <submittedName>
        <fullName evidence="1">Uncharacterized protein</fullName>
    </submittedName>
</protein>
<reference evidence="1 2" key="1">
    <citation type="submission" date="2019-06" db="EMBL/GenBank/DDBJ databases">
        <title>New taxonomy in bacterial strain CC-CFT640, isolated from vineyard.</title>
        <authorList>
            <person name="Lin S.-Y."/>
            <person name="Tsai C.-F."/>
            <person name="Young C.-C."/>
        </authorList>
    </citation>
    <scope>NUCLEOTIDE SEQUENCE [LARGE SCALE GENOMIC DNA]</scope>
    <source>
        <strain evidence="1 2">CC-CFT640</strain>
    </source>
</reference>
<dbReference type="RefSeq" id="WP_147851688.1">
    <property type="nucleotide sequence ID" value="NZ_VDUZ01000062.1"/>
</dbReference>
<dbReference type="EMBL" id="VDUZ01000062">
    <property type="protein sequence ID" value="TXL70270.1"/>
    <property type="molecule type" value="Genomic_DNA"/>
</dbReference>
<gene>
    <name evidence="1" type="ORF">FHP25_35170</name>
</gene>
<evidence type="ECO:0000313" key="2">
    <source>
        <dbReference type="Proteomes" id="UP000321638"/>
    </source>
</evidence>
<accession>A0A5C8P930</accession>
<comment type="caution">
    <text evidence="1">The sequence shown here is derived from an EMBL/GenBank/DDBJ whole genome shotgun (WGS) entry which is preliminary data.</text>
</comment>
<name>A0A5C8P930_9HYPH</name>
<sequence length="226" mass="24620">MPITRDDVLAVLADPLLSRMNFSIGEIFVNAREYGKVAEYIRDGDIGVIPGKDPVAYYDGRLNTIETQQGNGPLGLADRAQILHECTHAIADINALAVPRLNDEVAGYLAQLTYMHLANPGPFPASAKGAGPLGRLVVAMGEVIQKYSLHQPTGLGVSISDLDIWKLATDVHRMPLYARIKPSDMGNPKSRGVPVKNNQMRALRAALTQGRRQTHTYTPSPRIAIF</sequence>
<dbReference type="OrthoDB" id="7375419at2"/>
<dbReference type="AlphaFoldDB" id="A0A5C8P930"/>
<keyword evidence="2" id="KW-1185">Reference proteome</keyword>
<dbReference type="Proteomes" id="UP000321638">
    <property type="component" value="Unassembled WGS sequence"/>
</dbReference>
<organism evidence="1 2">
    <name type="scientific">Vineibacter terrae</name>
    <dbReference type="NCBI Taxonomy" id="2586908"/>
    <lineage>
        <taxon>Bacteria</taxon>
        <taxon>Pseudomonadati</taxon>
        <taxon>Pseudomonadota</taxon>
        <taxon>Alphaproteobacteria</taxon>
        <taxon>Hyphomicrobiales</taxon>
        <taxon>Vineibacter</taxon>
    </lineage>
</organism>
<evidence type="ECO:0000313" key="1">
    <source>
        <dbReference type="EMBL" id="TXL70270.1"/>
    </source>
</evidence>
<proteinExistence type="predicted"/>